<keyword evidence="3" id="KW-1185">Reference proteome</keyword>
<accession>A0A5P2G5L7</accession>
<name>A0A5P2G5L7_9BACT</name>
<dbReference type="PROSITE" id="PS51257">
    <property type="entry name" value="PROKAR_LIPOPROTEIN"/>
    <property type="match status" value="1"/>
</dbReference>
<gene>
    <name evidence="2" type="ORF">E0W69_015360</name>
</gene>
<dbReference type="Pfam" id="PF20033">
    <property type="entry name" value="DUF6438"/>
    <property type="match status" value="1"/>
</dbReference>
<evidence type="ECO:0000313" key="2">
    <source>
        <dbReference type="EMBL" id="QES89978.1"/>
    </source>
</evidence>
<dbReference type="InterPro" id="IPR045497">
    <property type="entry name" value="DUF6438"/>
</dbReference>
<evidence type="ECO:0000313" key="3">
    <source>
        <dbReference type="Proteomes" id="UP000292424"/>
    </source>
</evidence>
<dbReference type="Proteomes" id="UP000292424">
    <property type="component" value="Chromosome"/>
</dbReference>
<evidence type="ECO:0000259" key="1">
    <source>
        <dbReference type="Pfam" id="PF20033"/>
    </source>
</evidence>
<proteinExistence type="predicted"/>
<organism evidence="2 3">
    <name type="scientific">Rhizosphaericola mali</name>
    <dbReference type="NCBI Taxonomy" id="2545455"/>
    <lineage>
        <taxon>Bacteria</taxon>
        <taxon>Pseudomonadati</taxon>
        <taxon>Bacteroidota</taxon>
        <taxon>Chitinophagia</taxon>
        <taxon>Chitinophagales</taxon>
        <taxon>Chitinophagaceae</taxon>
        <taxon>Rhizosphaericola</taxon>
    </lineage>
</organism>
<dbReference type="KEGG" id="arac:E0W69_015360"/>
<dbReference type="OrthoDB" id="7172369at2"/>
<protein>
    <recommendedName>
        <fullName evidence="1">DUF6438 domain-containing protein</fullName>
    </recommendedName>
</protein>
<feature type="domain" description="DUF6438" evidence="1">
    <location>
        <begin position="145"/>
        <end position="252"/>
    </location>
</feature>
<sequence>MRIRLISLVIFTIAIACQTKTTITFEEIKGDWFFDTVYYANSNVLKPPSQPFNNKQGYTFKNDKKLLFHPGFYSVDSIGQIHFFGDETTFNLKEDSLIFFDPITSSWRRKSVKISKDSLWLGGNGKIEKYIRQNLPLTDTLKFDEIILSSSECFGFCIPMDILINKNGNTLLAKDSGNSRIFVKTILQKDRLQRLWRDFSKANLSSIDSSYVSGTSDLQTIYLSFTNHTQIIKSIKDYGLASPTFIVWAYWNLLNMEMDSSIEWKHIDINFQLPSIIVLIKGDRKLRLSKSESFFLQSEILKGIKVNQQKSIKTPIMTKDGKIKTDGRFFTFEQKNKKITIDIGYNFIENNRFLK</sequence>
<reference evidence="2 3" key="1">
    <citation type="submission" date="2019-09" db="EMBL/GenBank/DDBJ databases">
        <title>Complete genome sequence of Arachidicoccus sp. B3-10 isolated from apple orchard soil.</title>
        <authorList>
            <person name="Kim H.S."/>
            <person name="Han K.-I."/>
            <person name="Suh M.K."/>
            <person name="Lee K.C."/>
            <person name="Eom M.K."/>
            <person name="Kim J.-S."/>
            <person name="Kang S.W."/>
            <person name="Sin Y."/>
            <person name="Lee J.-S."/>
        </authorList>
    </citation>
    <scope>NUCLEOTIDE SEQUENCE [LARGE SCALE GENOMIC DNA]</scope>
    <source>
        <strain evidence="2 3">B3-10</strain>
    </source>
</reference>
<dbReference type="EMBL" id="CP044016">
    <property type="protein sequence ID" value="QES89978.1"/>
    <property type="molecule type" value="Genomic_DNA"/>
</dbReference>
<dbReference type="RefSeq" id="WP_131330934.1">
    <property type="nucleotide sequence ID" value="NZ_CP044016.1"/>
</dbReference>
<dbReference type="AlphaFoldDB" id="A0A5P2G5L7"/>